<dbReference type="STRING" id="1173027.Mic7113_4966"/>
<dbReference type="HOGENOM" id="CLU_2634141_0_0_3"/>
<keyword evidence="2" id="KW-1185">Reference proteome</keyword>
<dbReference type="Proteomes" id="UP000010471">
    <property type="component" value="Chromosome"/>
</dbReference>
<gene>
    <name evidence="1" type="ORF">Mic7113_4966</name>
</gene>
<evidence type="ECO:0000313" key="1">
    <source>
        <dbReference type="EMBL" id="AFZ20627.1"/>
    </source>
</evidence>
<name>K9WM84_9CYAN</name>
<protein>
    <submittedName>
        <fullName evidence="1">Uncharacterized protein</fullName>
    </submittedName>
</protein>
<evidence type="ECO:0000313" key="2">
    <source>
        <dbReference type="Proteomes" id="UP000010471"/>
    </source>
</evidence>
<proteinExistence type="predicted"/>
<organism evidence="1 2">
    <name type="scientific">Allocoleopsis franciscana PCC 7113</name>
    <dbReference type="NCBI Taxonomy" id="1173027"/>
    <lineage>
        <taxon>Bacteria</taxon>
        <taxon>Bacillati</taxon>
        <taxon>Cyanobacteriota</taxon>
        <taxon>Cyanophyceae</taxon>
        <taxon>Coleofasciculales</taxon>
        <taxon>Coleofasciculaceae</taxon>
        <taxon>Allocoleopsis</taxon>
        <taxon>Allocoleopsis franciscana</taxon>
    </lineage>
</organism>
<dbReference type="AlphaFoldDB" id="K9WM84"/>
<accession>K9WM84</accession>
<dbReference type="EMBL" id="CP003630">
    <property type="protein sequence ID" value="AFZ20627.1"/>
    <property type="molecule type" value="Genomic_DNA"/>
</dbReference>
<sequence>MEKVGKIDAMALGRPNISQKEIEKRQGAKLQQQKEEGYQQLAELCRLGEYDAAQQLAIRNSRWGYEVVDGVVMERID</sequence>
<dbReference type="KEGG" id="mic:Mic7113_4966"/>
<dbReference type="OrthoDB" id="465868at2"/>
<reference evidence="1 2" key="1">
    <citation type="submission" date="2012-06" db="EMBL/GenBank/DDBJ databases">
        <title>Finished chromosome of genome of Microcoleus sp. PCC 7113.</title>
        <authorList>
            <consortium name="US DOE Joint Genome Institute"/>
            <person name="Gugger M."/>
            <person name="Coursin T."/>
            <person name="Rippka R."/>
            <person name="Tandeau De Marsac N."/>
            <person name="Huntemann M."/>
            <person name="Wei C.-L."/>
            <person name="Han J."/>
            <person name="Detter J.C."/>
            <person name="Han C."/>
            <person name="Tapia R."/>
            <person name="Chen A."/>
            <person name="Kyrpides N."/>
            <person name="Mavromatis K."/>
            <person name="Markowitz V."/>
            <person name="Szeto E."/>
            <person name="Ivanova N."/>
            <person name="Pagani I."/>
            <person name="Pati A."/>
            <person name="Goodwin L."/>
            <person name="Nordberg H.P."/>
            <person name="Cantor M.N."/>
            <person name="Hua S.X."/>
            <person name="Woyke T."/>
            <person name="Kerfeld C.A."/>
        </authorList>
    </citation>
    <scope>NUCLEOTIDE SEQUENCE [LARGE SCALE GENOMIC DNA]</scope>
    <source>
        <strain evidence="1 2">PCC 7113</strain>
    </source>
</reference>
<dbReference type="RefSeq" id="WP_015184762.1">
    <property type="nucleotide sequence ID" value="NC_019738.1"/>
</dbReference>